<gene>
    <name evidence="1" type="ORF">UVI_02014660</name>
</gene>
<sequence length="70" mass="7561">MSRTPCVGVVHTCISSNHDKSMWPGDPVGPRSWAAKPPPGQVWEGLGYCRNITSDLPKSPSERAVIKVGM</sequence>
<proteinExistence type="predicted"/>
<dbReference type="EMBL" id="BBTG02000005">
    <property type="protein sequence ID" value="GAO19174.1"/>
    <property type="molecule type" value="Genomic_DNA"/>
</dbReference>
<reference evidence="2" key="1">
    <citation type="journal article" date="2016" name="Genome Announc.">
        <title>Genome sequence of Ustilaginoidea virens IPU010, a rice pathogenic fungus causing false smut.</title>
        <authorList>
            <person name="Kumagai T."/>
            <person name="Ishii T."/>
            <person name="Terai G."/>
            <person name="Umemura M."/>
            <person name="Machida M."/>
            <person name="Asai K."/>
        </authorList>
    </citation>
    <scope>NUCLEOTIDE SEQUENCE [LARGE SCALE GENOMIC DNA]</scope>
    <source>
        <strain evidence="2">IPU010</strain>
    </source>
</reference>
<name>A0A1B5L6P8_USTVR</name>
<evidence type="ECO:0000313" key="1">
    <source>
        <dbReference type="EMBL" id="GAO19174.1"/>
    </source>
</evidence>
<organism evidence="1 2">
    <name type="scientific">Ustilaginoidea virens</name>
    <name type="common">Rice false smut fungus</name>
    <name type="synonym">Villosiclava virens</name>
    <dbReference type="NCBI Taxonomy" id="1159556"/>
    <lineage>
        <taxon>Eukaryota</taxon>
        <taxon>Fungi</taxon>
        <taxon>Dikarya</taxon>
        <taxon>Ascomycota</taxon>
        <taxon>Pezizomycotina</taxon>
        <taxon>Sordariomycetes</taxon>
        <taxon>Hypocreomycetidae</taxon>
        <taxon>Hypocreales</taxon>
        <taxon>Clavicipitaceae</taxon>
        <taxon>Ustilaginoidea</taxon>
    </lineage>
</organism>
<protein>
    <submittedName>
        <fullName evidence="1">Uncharacterized protein</fullName>
    </submittedName>
</protein>
<evidence type="ECO:0000313" key="2">
    <source>
        <dbReference type="Proteomes" id="UP000054053"/>
    </source>
</evidence>
<dbReference type="AlphaFoldDB" id="A0A1B5L6P8"/>
<accession>A0A1B5L6P8</accession>
<comment type="caution">
    <text evidence="1">The sequence shown here is derived from an EMBL/GenBank/DDBJ whole genome shotgun (WGS) entry which is preliminary data.</text>
</comment>
<dbReference type="Proteomes" id="UP000054053">
    <property type="component" value="Unassembled WGS sequence"/>
</dbReference>